<feature type="transmembrane region" description="Helical" evidence="1">
    <location>
        <begin position="51"/>
        <end position="70"/>
    </location>
</feature>
<keyword evidence="1" id="KW-0472">Membrane</keyword>
<comment type="caution">
    <text evidence="2">The sequence shown here is derived from an EMBL/GenBank/DDBJ whole genome shotgun (WGS) entry which is preliminary data.</text>
</comment>
<reference evidence="2 3" key="1">
    <citation type="submission" date="2024-04" db="EMBL/GenBank/DDBJ databases">
        <title>Flavobacterium sp. DGU99 16S ribosomal RNA gene Genome sequencing and assembly.</title>
        <authorList>
            <person name="Park S."/>
        </authorList>
    </citation>
    <scope>NUCLEOTIDE SEQUENCE [LARGE SCALE GENOMIC DNA]</scope>
    <source>
        <strain evidence="2 3">DGU99</strain>
    </source>
</reference>
<organism evidence="2 3">
    <name type="scientific">Flavobacterium flavipallidum</name>
    <dbReference type="NCBI Taxonomy" id="3139140"/>
    <lineage>
        <taxon>Bacteria</taxon>
        <taxon>Pseudomonadati</taxon>
        <taxon>Bacteroidota</taxon>
        <taxon>Flavobacteriia</taxon>
        <taxon>Flavobacteriales</taxon>
        <taxon>Flavobacteriaceae</taxon>
        <taxon>Flavobacterium</taxon>
    </lineage>
</organism>
<dbReference type="Proteomes" id="UP001398556">
    <property type="component" value="Unassembled WGS sequence"/>
</dbReference>
<keyword evidence="3" id="KW-1185">Reference proteome</keyword>
<protein>
    <submittedName>
        <fullName evidence="2">Uncharacterized protein</fullName>
    </submittedName>
</protein>
<proteinExistence type="predicted"/>
<evidence type="ECO:0000313" key="2">
    <source>
        <dbReference type="EMBL" id="MEL1242267.1"/>
    </source>
</evidence>
<accession>A0ABU9HQ38</accession>
<dbReference type="EMBL" id="JBBYHU010000038">
    <property type="protein sequence ID" value="MEL1242267.1"/>
    <property type="molecule type" value="Genomic_DNA"/>
</dbReference>
<gene>
    <name evidence="2" type="ORF">AAEO59_14505</name>
</gene>
<sequence>MKEFKLNNIPKIQSGFKTPDETYFENFTNNFLNELPKQEPKTISLFQKKKSIIMLVAAIFILALTIPSLLTNTNKRNELDTITLENYLSYQSNINQYDLINVLDEEDIKNIDQDIQLKDQTIEDILISNNNLENYILE</sequence>
<dbReference type="RefSeq" id="WP_341701466.1">
    <property type="nucleotide sequence ID" value="NZ_JBBYHU010000038.1"/>
</dbReference>
<keyword evidence="1" id="KW-1133">Transmembrane helix</keyword>
<keyword evidence="1" id="KW-0812">Transmembrane</keyword>
<evidence type="ECO:0000256" key="1">
    <source>
        <dbReference type="SAM" id="Phobius"/>
    </source>
</evidence>
<evidence type="ECO:0000313" key="3">
    <source>
        <dbReference type="Proteomes" id="UP001398556"/>
    </source>
</evidence>
<name>A0ABU9HQ38_9FLAO</name>